<evidence type="ECO:0000256" key="1">
    <source>
        <dbReference type="SAM" id="MobiDB-lite"/>
    </source>
</evidence>
<feature type="compositionally biased region" description="Basic and acidic residues" evidence="1">
    <location>
        <begin position="12"/>
        <end position="21"/>
    </location>
</feature>
<organism evidence="2 3">
    <name type="scientific">Clathrus columnatus</name>
    <dbReference type="NCBI Taxonomy" id="1419009"/>
    <lineage>
        <taxon>Eukaryota</taxon>
        <taxon>Fungi</taxon>
        <taxon>Dikarya</taxon>
        <taxon>Basidiomycota</taxon>
        <taxon>Agaricomycotina</taxon>
        <taxon>Agaricomycetes</taxon>
        <taxon>Phallomycetidae</taxon>
        <taxon>Phallales</taxon>
        <taxon>Clathraceae</taxon>
        <taxon>Clathrus</taxon>
    </lineage>
</organism>
<gene>
    <name evidence="2" type="ORF">Clacol_005658</name>
</gene>
<sequence>MFPSSPLPGYESEDRHDDDRLPTYTPAPPTPGYTASPRPNEARINLATATRQSRTDDLNHVFVERTKHFSLTFTNQPASCARPTYGRGTAIQGLINIFKTDDVASVVVKFEARMFYSISTETGSGENDISLIEENLKVFPQVTTLNPASPSNSRRHSNFFSRVPQPLSEACPPELSFSLRIPFSYSYDGSSYLLPPTYSADVNFRDGASVKIRYSFKVTIGRKGPLVDRKTSIVIPIIYAPRSRPSKPIMDIFPEDWSVYYSESGVRKGFSSNIDVVQAFLALPHSQIYPIDTRIQFYLQLWSISPSTLAMYAQEPPTLGRSQTESNPRAVRVELVVLRSIKVDMLQRTLKFYQTLASASIRRYEHELPPTVRTAMERVQASRGLAGPLSVQNGNGCMSWEGQFTISKDEPLWGGCAGFLAPNVFVRDLIALRVIPPNYKDYPLKRIEQFIPIRLTTDPYGEELIHGMEIAAGHSVHCLGTPDSPVPSRKGGAFLSAGRA</sequence>
<name>A0AAV5AHL2_9AGAM</name>
<protein>
    <recommendedName>
        <fullName evidence="4">Arrestin-like N-terminal domain-containing protein</fullName>
    </recommendedName>
</protein>
<evidence type="ECO:0008006" key="4">
    <source>
        <dbReference type="Google" id="ProtNLM"/>
    </source>
</evidence>
<dbReference type="Proteomes" id="UP001050691">
    <property type="component" value="Unassembled WGS sequence"/>
</dbReference>
<comment type="caution">
    <text evidence="2">The sequence shown here is derived from an EMBL/GenBank/DDBJ whole genome shotgun (WGS) entry which is preliminary data.</text>
</comment>
<dbReference type="EMBL" id="BPWL01000006">
    <property type="protein sequence ID" value="GJJ11425.1"/>
    <property type="molecule type" value="Genomic_DNA"/>
</dbReference>
<dbReference type="AlphaFoldDB" id="A0AAV5AHL2"/>
<evidence type="ECO:0000313" key="3">
    <source>
        <dbReference type="Proteomes" id="UP001050691"/>
    </source>
</evidence>
<reference evidence="2" key="1">
    <citation type="submission" date="2021-10" db="EMBL/GenBank/DDBJ databases">
        <title>De novo Genome Assembly of Clathrus columnatus (Basidiomycota, Fungi) Using Illumina and Nanopore Sequence Data.</title>
        <authorList>
            <person name="Ogiso-Tanaka E."/>
            <person name="Itagaki H."/>
            <person name="Hosoya T."/>
            <person name="Hosaka K."/>
        </authorList>
    </citation>
    <scope>NUCLEOTIDE SEQUENCE</scope>
    <source>
        <strain evidence="2">MO-923</strain>
    </source>
</reference>
<keyword evidence="3" id="KW-1185">Reference proteome</keyword>
<evidence type="ECO:0000313" key="2">
    <source>
        <dbReference type="EMBL" id="GJJ11425.1"/>
    </source>
</evidence>
<proteinExistence type="predicted"/>
<feature type="region of interest" description="Disordered" evidence="1">
    <location>
        <begin position="1"/>
        <end position="40"/>
    </location>
</feature>
<accession>A0AAV5AHL2</accession>